<dbReference type="GO" id="GO:0019867">
    <property type="term" value="C:outer membrane"/>
    <property type="evidence" value="ECO:0007669"/>
    <property type="project" value="InterPro"/>
</dbReference>
<dbReference type="OrthoDB" id="6480224at2"/>
<gene>
    <name evidence="2" type="ORF">CAGGBEG34_210099</name>
</gene>
<dbReference type="InterPro" id="IPR010812">
    <property type="entry name" value="HrpJ-like"/>
</dbReference>
<accession>G2J8Y4</accession>
<proteinExistence type="predicted"/>
<keyword evidence="3" id="KW-1185">Reference proteome</keyword>
<dbReference type="Pfam" id="PF07201">
    <property type="entry name" value="HrpJ"/>
    <property type="match status" value="1"/>
</dbReference>
<dbReference type="RefSeq" id="WP_006682461.1">
    <property type="nucleotide sequence ID" value="NZ_CAFB01000038.1"/>
</dbReference>
<reference evidence="2 3" key="1">
    <citation type="submission" date="2011-08" db="EMBL/GenBank/DDBJ databases">
        <title>The genome of the obligate endobacterium of an arbuscular mycorrhizal fungus reveals an interphylum network of nutritional interactions.</title>
        <authorList>
            <person name="Ghignone S."/>
            <person name="Salvioli A."/>
            <person name="Anca I."/>
            <person name="Lumini E."/>
            <person name="Ortu G."/>
            <person name="Petiti L."/>
            <person name="Cruveiller S."/>
            <person name="Bianciotto V."/>
            <person name="Piffanelli P."/>
            <person name="Lanfranco L."/>
            <person name="Bonfante P."/>
        </authorList>
    </citation>
    <scope>NUCLEOTIDE SEQUENCE [LARGE SCALE GENOMIC DNA]</scope>
    <source>
        <strain evidence="2 3">BEG34</strain>
    </source>
</reference>
<dbReference type="eggNOG" id="ENOG502ZAF8">
    <property type="taxonomic scope" value="Bacteria"/>
</dbReference>
<dbReference type="SUPFAM" id="SSF140591">
    <property type="entry name" value="Type III secretion system domain"/>
    <property type="match status" value="2"/>
</dbReference>
<dbReference type="AlphaFoldDB" id="G2J8Y4"/>
<organism evidence="2 3">
    <name type="scientific">Candidatus Glomeribacter gigasporarum BEG34</name>
    <dbReference type="NCBI Taxonomy" id="1070319"/>
    <lineage>
        <taxon>Bacteria</taxon>
        <taxon>Pseudomonadati</taxon>
        <taxon>Pseudomonadota</taxon>
        <taxon>Betaproteobacteria</taxon>
        <taxon>Burkholderiales</taxon>
        <taxon>Burkholderiaceae</taxon>
        <taxon>Candidatus Glomeribacter</taxon>
    </lineage>
</organism>
<sequence length="369" mass="40696">MSNPPFIAPVPPVTPVAREYKVTPEAQQRALDARRSALEAARAALVDVDGSRASELLELEGLIRFGSTRRAKQRMDGSEEAVEYASAQLKQLTDRLGEADRAVLKTLAAHFPDLGAEADPLARLMSARLAPGPATLLLAAAQAGADEVRLRRLKEALARLLKQAYGEVHFSLFSCLTFGNDPQQCNEMKRLYHTMVNEGGTMSALFKSLMRLPDREMRLRMLLCAVACELSGADPSVRGARLAAVVNDIRRLLIFLGLNETCQDTAARLMQPDGIGIAAQVDLDSDTVLMELIETSEQAWIDADSLELRFGALGIYHLSAKLRCARAFQEIWNYLPGPFFDDDNDKRQQILTAFKELTIALAEQEEELL</sequence>
<evidence type="ECO:0000313" key="2">
    <source>
        <dbReference type="EMBL" id="CCD29231.1"/>
    </source>
</evidence>
<comment type="caution">
    <text evidence="2">The sequence shown here is derived from an EMBL/GenBank/DDBJ whole genome shotgun (WGS) entry which is preliminary data.</text>
</comment>
<dbReference type="InterPro" id="IPR038347">
    <property type="entry name" value="TyeA_sf"/>
</dbReference>
<dbReference type="STRING" id="1070319.CAGGBEG34_210099"/>
<dbReference type="EMBL" id="CAFB01000038">
    <property type="protein sequence ID" value="CCD29231.1"/>
    <property type="molecule type" value="Genomic_DNA"/>
</dbReference>
<protein>
    <submittedName>
        <fullName evidence="2">Secretion system apparatus protein ssaL</fullName>
    </submittedName>
</protein>
<evidence type="ECO:0000313" key="3">
    <source>
        <dbReference type="Proteomes" id="UP000054051"/>
    </source>
</evidence>
<name>G2J8Y4_9BURK</name>
<evidence type="ECO:0000259" key="1">
    <source>
        <dbReference type="Pfam" id="PF07201"/>
    </source>
</evidence>
<feature type="domain" description="Hypersensitivity response secretion-like HrpJ" evidence="1">
    <location>
        <begin position="72"/>
        <end position="210"/>
    </location>
</feature>
<dbReference type="GO" id="GO:0046903">
    <property type="term" value="P:secretion"/>
    <property type="evidence" value="ECO:0007669"/>
    <property type="project" value="InterPro"/>
</dbReference>
<dbReference type="Proteomes" id="UP000054051">
    <property type="component" value="Unassembled WGS sequence"/>
</dbReference>
<dbReference type="Gene3D" id="1.20.1280.80">
    <property type="match status" value="1"/>
</dbReference>